<evidence type="ECO:0000313" key="2">
    <source>
        <dbReference type="Proteomes" id="UP000887159"/>
    </source>
</evidence>
<proteinExistence type="predicted"/>
<comment type="caution">
    <text evidence="1">The sequence shown here is derived from an EMBL/GenBank/DDBJ whole genome shotgun (WGS) entry which is preliminary data.</text>
</comment>
<accession>A0A8X6UZT2</accession>
<reference evidence="1" key="1">
    <citation type="submission" date="2020-08" db="EMBL/GenBank/DDBJ databases">
        <title>Multicomponent nature underlies the extraordinary mechanical properties of spider dragline silk.</title>
        <authorList>
            <person name="Kono N."/>
            <person name="Nakamura H."/>
            <person name="Mori M."/>
            <person name="Yoshida Y."/>
            <person name="Ohtoshi R."/>
            <person name="Malay A.D."/>
            <person name="Moran D.A.P."/>
            <person name="Tomita M."/>
            <person name="Numata K."/>
            <person name="Arakawa K."/>
        </authorList>
    </citation>
    <scope>NUCLEOTIDE SEQUENCE</scope>
</reference>
<evidence type="ECO:0000313" key="1">
    <source>
        <dbReference type="EMBL" id="GFX93928.1"/>
    </source>
</evidence>
<sequence length="162" mass="18628">MGNTRGHASTSTARPNIHEKKTLILCIWWNQLGVVYYELLKQNETINGALYRTQLMILRRVLKGKRSHYTPDTTKLFSCMIMLLHFSGAGQNLFKNTHLGNSTHAPYSTDIAPLDCFLFRSMAHELSQKPFTSHERYEKFSRFVDTLATTALCYYPHPSIDV</sequence>
<dbReference type="Pfam" id="PF01359">
    <property type="entry name" value="Transposase_1"/>
    <property type="match status" value="1"/>
</dbReference>
<dbReference type="GO" id="GO:0003676">
    <property type="term" value="F:nucleic acid binding"/>
    <property type="evidence" value="ECO:0007669"/>
    <property type="project" value="InterPro"/>
</dbReference>
<organism evidence="1 2">
    <name type="scientific">Trichonephila clavipes</name>
    <name type="common">Golden silk orbweaver</name>
    <name type="synonym">Nephila clavipes</name>
    <dbReference type="NCBI Taxonomy" id="2585209"/>
    <lineage>
        <taxon>Eukaryota</taxon>
        <taxon>Metazoa</taxon>
        <taxon>Ecdysozoa</taxon>
        <taxon>Arthropoda</taxon>
        <taxon>Chelicerata</taxon>
        <taxon>Arachnida</taxon>
        <taxon>Araneae</taxon>
        <taxon>Araneomorphae</taxon>
        <taxon>Entelegynae</taxon>
        <taxon>Araneoidea</taxon>
        <taxon>Nephilidae</taxon>
        <taxon>Trichonephila</taxon>
    </lineage>
</organism>
<dbReference type="PANTHER" id="PTHR46060:SF1">
    <property type="entry name" value="MARINER MOS1 TRANSPOSASE-LIKE PROTEIN"/>
    <property type="match status" value="1"/>
</dbReference>
<dbReference type="AlphaFoldDB" id="A0A8X6UZT2"/>
<dbReference type="Proteomes" id="UP000887159">
    <property type="component" value="Unassembled WGS sequence"/>
</dbReference>
<dbReference type="PANTHER" id="PTHR46060">
    <property type="entry name" value="MARINER MOS1 TRANSPOSASE-LIKE PROTEIN"/>
    <property type="match status" value="1"/>
</dbReference>
<dbReference type="EMBL" id="BMAU01021176">
    <property type="protein sequence ID" value="GFX93928.1"/>
    <property type="molecule type" value="Genomic_DNA"/>
</dbReference>
<protein>
    <submittedName>
        <fullName evidence="1">Mariner Mos1 transposase</fullName>
    </submittedName>
</protein>
<dbReference type="InterPro" id="IPR052709">
    <property type="entry name" value="Transposase-MT_Hybrid"/>
</dbReference>
<dbReference type="InterPro" id="IPR036397">
    <property type="entry name" value="RNaseH_sf"/>
</dbReference>
<dbReference type="Gene3D" id="3.30.420.10">
    <property type="entry name" value="Ribonuclease H-like superfamily/Ribonuclease H"/>
    <property type="match status" value="1"/>
</dbReference>
<name>A0A8X6UZT2_TRICX</name>
<dbReference type="InterPro" id="IPR001888">
    <property type="entry name" value="Transposase_1"/>
</dbReference>
<keyword evidence="2" id="KW-1185">Reference proteome</keyword>
<gene>
    <name evidence="1" type="primary">mariner T</name>
    <name evidence="1" type="ORF">TNCV_3412911</name>
</gene>